<evidence type="ECO:0000313" key="5">
    <source>
        <dbReference type="EMBL" id="BAC44642.1"/>
    </source>
</evidence>
<dbReference type="EMBL" id="BA000026">
    <property type="protein sequence ID" value="BAC44642.1"/>
    <property type="molecule type" value="Genomic_DNA"/>
</dbReference>
<evidence type="ECO:0000313" key="6">
    <source>
        <dbReference type="Proteomes" id="UP000002522"/>
    </source>
</evidence>
<dbReference type="STRING" id="272633.gene:10731972"/>
<keyword evidence="2" id="KW-0378">Hydrolase</keyword>
<accession>Q8EUS0</accession>
<dbReference type="InterPro" id="IPR032525">
    <property type="entry name" value="Peptidase_U32_C"/>
</dbReference>
<dbReference type="PROSITE" id="PS01276">
    <property type="entry name" value="PEPTIDASE_U32"/>
    <property type="match status" value="1"/>
</dbReference>
<dbReference type="InParanoid" id="Q8EUS0"/>
<dbReference type="GO" id="GO:0008233">
    <property type="term" value="F:peptidase activity"/>
    <property type="evidence" value="ECO:0007669"/>
    <property type="project" value="UniProtKB-KW"/>
</dbReference>
<reference evidence="5 6" key="1">
    <citation type="journal article" date="2002" name="Nucleic Acids Res.">
        <title>The complete genomic sequence of Mycoplasma penetrans, an intracellular bacterial pathogen in humans.</title>
        <authorList>
            <person name="Sasaki Y."/>
            <person name="Ishikawa J."/>
            <person name="Yamashita A."/>
            <person name="Oshima K."/>
            <person name="Kenri T."/>
            <person name="Furuya K."/>
            <person name="Yoshino C."/>
            <person name="Horino A."/>
            <person name="Shiba T."/>
            <person name="Sasaki T."/>
            <person name="Hattori M."/>
        </authorList>
    </citation>
    <scope>NUCLEOTIDE SEQUENCE [LARGE SCALE GENOMIC DNA]</scope>
    <source>
        <strain evidence="5 6">HF-2</strain>
    </source>
</reference>
<dbReference type="Pfam" id="PF01136">
    <property type="entry name" value="Peptidase_U32"/>
    <property type="match status" value="1"/>
</dbReference>
<dbReference type="FunCoup" id="Q8EUS0">
    <property type="interactions" value="54"/>
</dbReference>
<dbReference type="AlphaFoldDB" id="Q8EUS0"/>
<dbReference type="Gene3D" id="2.40.30.10">
    <property type="entry name" value="Translation factors"/>
    <property type="match status" value="1"/>
</dbReference>
<evidence type="ECO:0000256" key="2">
    <source>
        <dbReference type="ARBA" id="ARBA00022801"/>
    </source>
</evidence>
<evidence type="ECO:0000256" key="3">
    <source>
        <dbReference type="ARBA" id="ARBA00038374"/>
    </source>
</evidence>
<dbReference type="InterPro" id="IPR001539">
    <property type="entry name" value="Peptidase_U32"/>
</dbReference>
<evidence type="ECO:0000256" key="1">
    <source>
        <dbReference type="ARBA" id="ARBA00022670"/>
    </source>
</evidence>
<dbReference type="RefSeq" id="WP_011077671.1">
    <property type="nucleotide sequence ID" value="NC_004432.1"/>
</dbReference>
<dbReference type="Pfam" id="PF16325">
    <property type="entry name" value="Peptidase_U32_C"/>
    <property type="match status" value="1"/>
</dbReference>
<name>Q8EUS0_MALP2</name>
<evidence type="ECO:0000259" key="4">
    <source>
        <dbReference type="Pfam" id="PF16325"/>
    </source>
</evidence>
<dbReference type="HOGENOM" id="CLU_011540_0_2_14"/>
<dbReference type="GO" id="GO:0006508">
    <property type="term" value="P:proteolysis"/>
    <property type="evidence" value="ECO:0007669"/>
    <property type="project" value="UniProtKB-KW"/>
</dbReference>
<keyword evidence="1 5" id="KW-0645">Protease</keyword>
<sequence>MNREKSIHELLLPAGSMEKAKYALHYGADAIYIGPKAYSLRARSSNFDIKDIKTIVDYAHSLNKKVYVALNIICHNADVKNFENYFRKMMDTKIDGAIVADPFIVQSISKMTKDVEVHISTQQSITNSKACRFWKRNNATRIVLGREVSYEELKLLLKNINNEIEIEYFIHGAVCISYSGRCMMSNNFSLRDANVGGCAQSCRWKYKIINEDVKDELKDKYFTMSPKDMELLVDFDKLLELNIASFKVEGRMKSIHYVATVANCYSQFIKLYKQQKEVDKSLLKQDLEKAENRLADTAWFHGLPGYEKMLYFELEKDISQIFAFNFESKIDDYTFIIKSRNYFSKNNEFEIVYSNFDRDIVRISNIWEMNGEIIDVVKTPMKLYKVQFNKPIKFEEYLIARILLKK</sequence>
<dbReference type="PANTHER" id="PTHR30217">
    <property type="entry name" value="PEPTIDASE U32 FAMILY"/>
    <property type="match status" value="1"/>
</dbReference>
<keyword evidence="6" id="KW-1185">Reference proteome</keyword>
<dbReference type="PANTHER" id="PTHR30217:SF6">
    <property type="entry name" value="TRNA HYDROXYLATION PROTEIN P"/>
    <property type="match status" value="1"/>
</dbReference>
<organism evidence="5 6">
    <name type="scientific">Malacoplasma penetrans (strain HF-2)</name>
    <name type="common">Mycoplasma penetrans</name>
    <dbReference type="NCBI Taxonomy" id="272633"/>
    <lineage>
        <taxon>Bacteria</taxon>
        <taxon>Bacillati</taxon>
        <taxon>Mycoplasmatota</taxon>
        <taxon>Mycoplasmoidales</taxon>
        <taxon>Mycoplasmoidaceae</taxon>
        <taxon>Malacoplasma</taxon>
    </lineage>
</organism>
<dbReference type="Proteomes" id="UP000002522">
    <property type="component" value="Chromosome"/>
</dbReference>
<dbReference type="KEGG" id="mpe:MYPE8500"/>
<dbReference type="MEROPS" id="U32.002"/>
<dbReference type="eggNOG" id="COG0826">
    <property type="taxonomic scope" value="Bacteria"/>
</dbReference>
<gene>
    <name evidence="5" type="ordered locus">MYPE8500</name>
</gene>
<proteinExistence type="inferred from homology"/>
<comment type="similarity">
    <text evidence="3">Belongs to the peptidase U32 family.</text>
</comment>
<dbReference type="InterPro" id="IPR051454">
    <property type="entry name" value="RNA/ubiquinone_mod_enzymes"/>
</dbReference>
<feature type="domain" description="Peptidase family U32 C-terminal" evidence="4">
    <location>
        <begin position="331"/>
        <end position="401"/>
    </location>
</feature>
<protein>
    <submittedName>
        <fullName evidence="5">Protease</fullName>
    </submittedName>
</protein>